<dbReference type="Proteomes" id="UP001597063">
    <property type="component" value="Unassembled WGS sequence"/>
</dbReference>
<protein>
    <submittedName>
        <fullName evidence="2">Oxygenase MpaB family protein</fullName>
    </submittedName>
</protein>
<feature type="domain" description="ER-bound oxygenase mpaB/mpaB'/Rubber oxygenase catalytic" evidence="1">
    <location>
        <begin position="2"/>
        <end position="43"/>
    </location>
</feature>
<evidence type="ECO:0000313" key="3">
    <source>
        <dbReference type="Proteomes" id="UP001597063"/>
    </source>
</evidence>
<organism evidence="2 3">
    <name type="scientific">Actinomadura fibrosa</name>
    <dbReference type="NCBI Taxonomy" id="111802"/>
    <lineage>
        <taxon>Bacteria</taxon>
        <taxon>Bacillati</taxon>
        <taxon>Actinomycetota</taxon>
        <taxon>Actinomycetes</taxon>
        <taxon>Streptosporangiales</taxon>
        <taxon>Thermomonosporaceae</taxon>
        <taxon>Actinomadura</taxon>
    </lineage>
</organism>
<sequence length="79" mass="9165">MLRPLGTLVAIGCLPPPMRERFGIAWSPVEQRRFERLAVLVRAAVRPLPRRVDRWAPPTAMRVIGARTRRERYRPPPAR</sequence>
<proteinExistence type="predicted"/>
<reference evidence="3" key="1">
    <citation type="journal article" date="2019" name="Int. J. Syst. Evol. Microbiol.">
        <title>The Global Catalogue of Microorganisms (GCM) 10K type strain sequencing project: providing services to taxonomists for standard genome sequencing and annotation.</title>
        <authorList>
            <consortium name="The Broad Institute Genomics Platform"/>
            <consortium name="The Broad Institute Genome Sequencing Center for Infectious Disease"/>
            <person name="Wu L."/>
            <person name="Ma J."/>
        </authorList>
    </citation>
    <scope>NUCLEOTIDE SEQUENCE [LARGE SCALE GENOMIC DNA]</scope>
    <source>
        <strain evidence="3">JCM 9371</strain>
    </source>
</reference>
<dbReference type="RefSeq" id="WP_165502930.1">
    <property type="nucleotide sequence ID" value="NZ_CAACUY010000065.1"/>
</dbReference>
<dbReference type="InterPro" id="IPR018713">
    <property type="entry name" value="MPAB/Lcp_cat_dom"/>
</dbReference>
<evidence type="ECO:0000313" key="2">
    <source>
        <dbReference type="EMBL" id="MFD0689899.1"/>
    </source>
</evidence>
<evidence type="ECO:0000259" key="1">
    <source>
        <dbReference type="Pfam" id="PF09995"/>
    </source>
</evidence>
<comment type="caution">
    <text evidence="2">The sequence shown here is derived from an EMBL/GenBank/DDBJ whole genome shotgun (WGS) entry which is preliminary data.</text>
</comment>
<name>A0ABW2XWP9_9ACTN</name>
<dbReference type="Pfam" id="PF09995">
    <property type="entry name" value="MPAB_Lcp_cat"/>
    <property type="match status" value="1"/>
</dbReference>
<accession>A0ABW2XWP9</accession>
<dbReference type="EMBL" id="JBHTGP010000018">
    <property type="protein sequence ID" value="MFD0689899.1"/>
    <property type="molecule type" value="Genomic_DNA"/>
</dbReference>
<keyword evidence="3" id="KW-1185">Reference proteome</keyword>
<gene>
    <name evidence="2" type="ORF">ACFQZM_35790</name>
</gene>